<reference evidence="1" key="1">
    <citation type="submission" date="2019-11" db="EMBL/GenBank/DDBJ databases">
        <authorList>
            <person name="Feng L."/>
        </authorList>
    </citation>
    <scope>NUCLEOTIDE SEQUENCE</scope>
    <source>
        <strain evidence="1">RgnavusLFYP36</strain>
    </source>
</reference>
<organism evidence="1">
    <name type="scientific">Mediterraneibacter gnavus</name>
    <name type="common">Ruminococcus gnavus</name>
    <dbReference type="NCBI Taxonomy" id="33038"/>
    <lineage>
        <taxon>Bacteria</taxon>
        <taxon>Bacillati</taxon>
        <taxon>Bacillota</taxon>
        <taxon>Clostridia</taxon>
        <taxon>Lachnospirales</taxon>
        <taxon>Lachnospiraceae</taxon>
        <taxon>Mediterraneibacter</taxon>
    </lineage>
</organism>
<gene>
    <name evidence="1" type="ORF">RGLFYP36_00659</name>
</gene>
<dbReference type="RefSeq" id="WP_055168255.1">
    <property type="nucleotide sequence ID" value="NZ_CACRUU010000068.1"/>
</dbReference>
<dbReference type="AlphaFoldDB" id="A0A6N3C7U1"/>
<dbReference type="EMBL" id="CACRUU010000068">
    <property type="protein sequence ID" value="VYU12910.1"/>
    <property type="molecule type" value="Genomic_DNA"/>
</dbReference>
<protein>
    <submittedName>
        <fullName evidence="1">Uncharacterized protein</fullName>
    </submittedName>
</protein>
<name>A0A6N3C7U1_MEDGN</name>
<evidence type="ECO:0000313" key="1">
    <source>
        <dbReference type="EMBL" id="VYU12910.1"/>
    </source>
</evidence>
<proteinExistence type="predicted"/>
<accession>A0A6N3C7U1</accession>
<sequence length="129" mass="15382">MKKRKVRILVAIILMGIVVYVSPPIMFVKGAPILGNKCSSYKEKIGKKIYYATDFENFYILNLKFWEKLEIERLFANENHSIDVEKKLPVLYTIKHIPNENDSYSFRVKRMTSCWYFDYYANPNSPIWR</sequence>